<dbReference type="EMBL" id="NJHN03000121">
    <property type="protein sequence ID" value="KAH9413387.1"/>
    <property type="molecule type" value="Genomic_DNA"/>
</dbReference>
<organism evidence="1 2">
    <name type="scientific">Dermatophagoides pteronyssinus</name>
    <name type="common">European house dust mite</name>
    <dbReference type="NCBI Taxonomy" id="6956"/>
    <lineage>
        <taxon>Eukaryota</taxon>
        <taxon>Metazoa</taxon>
        <taxon>Ecdysozoa</taxon>
        <taxon>Arthropoda</taxon>
        <taxon>Chelicerata</taxon>
        <taxon>Arachnida</taxon>
        <taxon>Acari</taxon>
        <taxon>Acariformes</taxon>
        <taxon>Sarcoptiformes</taxon>
        <taxon>Astigmata</taxon>
        <taxon>Psoroptidia</taxon>
        <taxon>Analgoidea</taxon>
        <taxon>Pyroglyphidae</taxon>
        <taxon>Dermatophagoidinae</taxon>
        <taxon>Dermatophagoides</taxon>
    </lineage>
</organism>
<proteinExistence type="predicted"/>
<accession>A0ABQ8IT33</accession>
<name>A0ABQ8IT33_DERPT</name>
<sequence>MNKWYGVHLDPRSSSSTSTTTTIYHRYIELLLRILDNENYNGYCIKMETTTTTTNNNSSSSLQLKILYWLIENIRNVKLIDIDNQLIRPLPWCRLYNNNNNNENFIILIIIIIQIQHHHYCV</sequence>
<evidence type="ECO:0000313" key="1">
    <source>
        <dbReference type="EMBL" id="KAH9413387.1"/>
    </source>
</evidence>
<evidence type="ECO:0000313" key="2">
    <source>
        <dbReference type="Proteomes" id="UP000887458"/>
    </source>
</evidence>
<dbReference type="Proteomes" id="UP000887458">
    <property type="component" value="Unassembled WGS sequence"/>
</dbReference>
<protein>
    <submittedName>
        <fullName evidence="1">Uncharacterized protein</fullName>
    </submittedName>
</protein>
<keyword evidence="2" id="KW-1185">Reference proteome</keyword>
<reference evidence="1 2" key="2">
    <citation type="journal article" date="2022" name="Mol. Biol. Evol.">
        <title>Comparative Genomics Reveals Insights into the Divergent Evolution of Astigmatic Mites and Household Pest Adaptations.</title>
        <authorList>
            <person name="Xiong Q."/>
            <person name="Wan A.T."/>
            <person name="Liu X."/>
            <person name="Fung C.S."/>
            <person name="Xiao X."/>
            <person name="Malainual N."/>
            <person name="Hou J."/>
            <person name="Wang L."/>
            <person name="Wang M."/>
            <person name="Yang K.Y."/>
            <person name="Cui Y."/>
            <person name="Leung E.L."/>
            <person name="Nong W."/>
            <person name="Shin S.K."/>
            <person name="Au S.W."/>
            <person name="Jeong K.Y."/>
            <person name="Chew F.T."/>
            <person name="Hui J.H."/>
            <person name="Leung T.F."/>
            <person name="Tungtrongchitr A."/>
            <person name="Zhong N."/>
            <person name="Liu Z."/>
            <person name="Tsui S.K."/>
        </authorList>
    </citation>
    <scope>NUCLEOTIDE SEQUENCE [LARGE SCALE GENOMIC DNA]</scope>
    <source>
        <strain evidence="1">Derp</strain>
    </source>
</reference>
<reference evidence="1 2" key="1">
    <citation type="journal article" date="2018" name="J. Allergy Clin. Immunol.">
        <title>High-quality assembly of Dermatophagoides pteronyssinus genome and transcriptome reveals a wide range of novel allergens.</title>
        <authorList>
            <person name="Liu X.Y."/>
            <person name="Yang K.Y."/>
            <person name="Wang M.Q."/>
            <person name="Kwok J.S."/>
            <person name="Zeng X."/>
            <person name="Yang Z."/>
            <person name="Xiao X.J."/>
            <person name="Lau C.P."/>
            <person name="Li Y."/>
            <person name="Huang Z.M."/>
            <person name="Ba J.G."/>
            <person name="Yim A.K."/>
            <person name="Ouyang C.Y."/>
            <person name="Ngai S.M."/>
            <person name="Chan T.F."/>
            <person name="Leung E.L."/>
            <person name="Liu L."/>
            <person name="Liu Z.G."/>
            <person name="Tsui S.K."/>
        </authorList>
    </citation>
    <scope>NUCLEOTIDE SEQUENCE [LARGE SCALE GENOMIC DNA]</scope>
    <source>
        <strain evidence="1">Derp</strain>
    </source>
</reference>
<comment type="caution">
    <text evidence="1">The sequence shown here is derived from an EMBL/GenBank/DDBJ whole genome shotgun (WGS) entry which is preliminary data.</text>
</comment>
<gene>
    <name evidence="1" type="ORF">DERP_007863</name>
</gene>